<sequence>MQWTLIVLLVLAMAIVAFSIRKYMQQPQRSFSKAQEEDGFFLLDSKDDPHLNLQLTYRGVDFEGKKSVGPSENSFEVVSVLLWSNHPDLLFGFTKDDFYFIEHEVLIHYPMAEIQWKSPVKELFTQ</sequence>
<reference evidence="1 2" key="1">
    <citation type="submission" date="2019-03" db="EMBL/GenBank/DDBJ databases">
        <title>Genomic Encyclopedia of Type Strains, Phase IV (KMG-IV): sequencing the most valuable type-strain genomes for metagenomic binning, comparative biology and taxonomic classification.</title>
        <authorList>
            <person name="Goeker M."/>
        </authorList>
    </citation>
    <scope>NUCLEOTIDE SEQUENCE [LARGE SCALE GENOMIC DNA]</scope>
    <source>
        <strain evidence="1 2">DSM 28697</strain>
    </source>
</reference>
<dbReference type="EMBL" id="SNYJ01000008">
    <property type="protein sequence ID" value="TDQ39166.1"/>
    <property type="molecule type" value="Genomic_DNA"/>
</dbReference>
<dbReference type="OrthoDB" id="2735026at2"/>
<gene>
    <name evidence="1" type="ORF">EV213_108115</name>
</gene>
<organism evidence="1 2">
    <name type="scientific">Aureibacillus halotolerans</name>
    <dbReference type="NCBI Taxonomy" id="1508390"/>
    <lineage>
        <taxon>Bacteria</taxon>
        <taxon>Bacillati</taxon>
        <taxon>Bacillota</taxon>
        <taxon>Bacilli</taxon>
        <taxon>Bacillales</taxon>
        <taxon>Bacillaceae</taxon>
        <taxon>Aureibacillus</taxon>
    </lineage>
</organism>
<name>A0A4R6U0H8_9BACI</name>
<protein>
    <submittedName>
        <fullName evidence="1">Uncharacterized protein</fullName>
    </submittedName>
</protein>
<dbReference type="Proteomes" id="UP000295632">
    <property type="component" value="Unassembled WGS sequence"/>
</dbReference>
<evidence type="ECO:0000313" key="2">
    <source>
        <dbReference type="Proteomes" id="UP000295632"/>
    </source>
</evidence>
<comment type="caution">
    <text evidence="1">The sequence shown here is derived from an EMBL/GenBank/DDBJ whole genome shotgun (WGS) entry which is preliminary data.</text>
</comment>
<keyword evidence="2" id="KW-1185">Reference proteome</keyword>
<evidence type="ECO:0000313" key="1">
    <source>
        <dbReference type="EMBL" id="TDQ39166.1"/>
    </source>
</evidence>
<dbReference type="RefSeq" id="WP_133580601.1">
    <property type="nucleotide sequence ID" value="NZ_SNYJ01000008.1"/>
</dbReference>
<dbReference type="AlphaFoldDB" id="A0A4R6U0H8"/>
<proteinExistence type="predicted"/>
<accession>A0A4R6U0H8</accession>